<dbReference type="EnsemblPlants" id="QL10p005254:mrna">
    <property type="protein sequence ID" value="QL10p005254:mrna"/>
    <property type="gene ID" value="QL10p005254"/>
</dbReference>
<evidence type="ECO:0000256" key="1">
    <source>
        <dbReference type="SAM" id="Phobius"/>
    </source>
</evidence>
<accession>A0A7N2MMX1</accession>
<dbReference type="Pfam" id="PF13966">
    <property type="entry name" value="zf-RVT"/>
    <property type="match status" value="1"/>
</dbReference>
<sequence>MEDGWVGILPIFDPWISPTSLKELYPEMFACAVDKEARIFDTVVIAPDGGDRSWNLLFRWEFQDWEMARDGILSIDNLVKKNFRLVNWCCLCWCDEETLDHLLLYCKFVHTLWSEVFSLFGVQWVLLKTVVSLLFAWWNWLGIHSSNVRNMVLPCLMWLTWKERNARTFEDIERTVDLLNSLLTRTLKQEQEHAHEVHCSRERSRAAWKIIDEYLMPFVEREDYQISSKCRLHPNKDLFRDQELHKIHVDINEWRCGYCKKSFRAEKFLDQHFDNRHYNLLNVSHSKCLADLCGALHCDVVMNTKSTKTKCNPAATARNRHLCESLADSCFPANQGPSAIRLHDLFLRQFCDAHTCSGKQKPFSKGGKKETSVFYLAIAILTLMLLPIFYLIVYLHQSEMRKDTQELRRISKVGQKTKPS</sequence>
<evidence type="ECO:0000313" key="3">
    <source>
        <dbReference type="EnsemblPlants" id="QL10p005254:mrna"/>
    </source>
</evidence>
<dbReference type="AlphaFoldDB" id="A0A7N2MMX1"/>
<keyword evidence="1" id="KW-0812">Transmembrane</keyword>
<name>A0A7N2MMX1_QUELO</name>
<organism evidence="3 4">
    <name type="scientific">Quercus lobata</name>
    <name type="common">Valley oak</name>
    <dbReference type="NCBI Taxonomy" id="97700"/>
    <lineage>
        <taxon>Eukaryota</taxon>
        <taxon>Viridiplantae</taxon>
        <taxon>Streptophyta</taxon>
        <taxon>Embryophyta</taxon>
        <taxon>Tracheophyta</taxon>
        <taxon>Spermatophyta</taxon>
        <taxon>Magnoliopsida</taxon>
        <taxon>eudicotyledons</taxon>
        <taxon>Gunneridae</taxon>
        <taxon>Pentapetalae</taxon>
        <taxon>rosids</taxon>
        <taxon>fabids</taxon>
        <taxon>Fagales</taxon>
        <taxon>Fagaceae</taxon>
        <taxon>Quercus</taxon>
    </lineage>
</organism>
<dbReference type="Proteomes" id="UP000594261">
    <property type="component" value="Chromosome 10"/>
</dbReference>
<dbReference type="EMBL" id="LRBV02000010">
    <property type="status" value="NOT_ANNOTATED_CDS"/>
    <property type="molecule type" value="Genomic_DNA"/>
</dbReference>
<dbReference type="PANTHER" id="PTHR21385:SF0">
    <property type="entry name" value="RE51073P"/>
    <property type="match status" value="1"/>
</dbReference>
<dbReference type="InterPro" id="IPR026960">
    <property type="entry name" value="RVT-Znf"/>
</dbReference>
<keyword evidence="1" id="KW-1133">Transmembrane helix</keyword>
<dbReference type="GO" id="GO:0000976">
    <property type="term" value="F:transcription cis-regulatory region binding"/>
    <property type="evidence" value="ECO:0007669"/>
    <property type="project" value="TreeGrafter"/>
</dbReference>
<dbReference type="Gramene" id="QL10p005254:mrna">
    <property type="protein sequence ID" value="QL10p005254:mrna"/>
    <property type="gene ID" value="QL10p005254"/>
</dbReference>
<dbReference type="FunCoup" id="A0A7N2MMX1">
    <property type="interactions" value="795"/>
</dbReference>
<dbReference type="PROSITE" id="PS00028">
    <property type="entry name" value="ZINC_FINGER_C2H2_1"/>
    <property type="match status" value="1"/>
</dbReference>
<evidence type="ECO:0000259" key="2">
    <source>
        <dbReference type="PROSITE" id="PS00028"/>
    </source>
</evidence>
<dbReference type="InParanoid" id="A0A7N2MMX1"/>
<proteinExistence type="predicted"/>
<feature type="domain" description="C2H2-type" evidence="2">
    <location>
        <begin position="256"/>
        <end position="277"/>
    </location>
</feature>
<feature type="transmembrane region" description="Helical" evidence="1">
    <location>
        <begin position="373"/>
        <end position="395"/>
    </location>
</feature>
<evidence type="ECO:0000313" key="4">
    <source>
        <dbReference type="Proteomes" id="UP000594261"/>
    </source>
</evidence>
<dbReference type="InterPro" id="IPR013087">
    <property type="entry name" value="Znf_C2H2_type"/>
</dbReference>
<dbReference type="PANTHER" id="PTHR21385">
    <property type="entry name" value="ZINC FINGER PROTEIN-RELATED"/>
    <property type="match status" value="1"/>
</dbReference>
<reference evidence="3" key="2">
    <citation type="submission" date="2021-01" db="UniProtKB">
        <authorList>
            <consortium name="EnsemblPlants"/>
        </authorList>
    </citation>
    <scope>IDENTIFICATION</scope>
</reference>
<keyword evidence="4" id="KW-1185">Reference proteome</keyword>
<reference evidence="3 4" key="1">
    <citation type="journal article" date="2016" name="G3 (Bethesda)">
        <title>First Draft Assembly and Annotation of the Genome of a California Endemic Oak Quercus lobata Nee (Fagaceae).</title>
        <authorList>
            <person name="Sork V.L."/>
            <person name="Fitz-Gibbon S.T."/>
            <person name="Puiu D."/>
            <person name="Crepeau M."/>
            <person name="Gugger P.F."/>
            <person name="Sherman R."/>
            <person name="Stevens K."/>
            <person name="Langley C.H."/>
            <person name="Pellegrini M."/>
            <person name="Salzberg S.L."/>
        </authorList>
    </citation>
    <scope>NUCLEOTIDE SEQUENCE [LARGE SCALE GENOMIC DNA]</scope>
    <source>
        <strain evidence="3 4">cv. SW786</strain>
    </source>
</reference>
<protein>
    <recommendedName>
        <fullName evidence="2">C2H2-type domain-containing protein</fullName>
    </recommendedName>
</protein>
<keyword evidence="1" id="KW-0472">Membrane</keyword>